<evidence type="ECO:0000313" key="3">
    <source>
        <dbReference type="Proteomes" id="UP000220353"/>
    </source>
</evidence>
<protein>
    <submittedName>
        <fullName evidence="2">Sulfotransferase</fullName>
    </submittedName>
</protein>
<dbReference type="GO" id="GO:0008146">
    <property type="term" value="F:sulfotransferase activity"/>
    <property type="evidence" value="ECO:0007669"/>
    <property type="project" value="InterPro"/>
</dbReference>
<dbReference type="AlphaFoldDB" id="A0A2A6M720"/>
<name>A0A2A6M720_RHIFR</name>
<evidence type="ECO:0000313" key="2">
    <source>
        <dbReference type="EMBL" id="PDT50408.1"/>
    </source>
</evidence>
<organism evidence="2 3">
    <name type="scientific">Rhizobium fredii</name>
    <name type="common">Sinorhizobium fredii</name>
    <dbReference type="NCBI Taxonomy" id="380"/>
    <lineage>
        <taxon>Bacteria</taxon>
        <taxon>Pseudomonadati</taxon>
        <taxon>Pseudomonadota</taxon>
        <taxon>Alphaproteobacteria</taxon>
        <taxon>Hyphomicrobiales</taxon>
        <taxon>Rhizobiaceae</taxon>
        <taxon>Sinorhizobium/Ensifer group</taxon>
        <taxon>Sinorhizobium</taxon>
    </lineage>
</organism>
<dbReference type="Proteomes" id="UP000220353">
    <property type="component" value="Unassembled WGS sequence"/>
</dbReference>
<accession>A0A2A6M720</accession>
<sequence>MTVGLKPNLFVIGASKTGSSALHAYLDVHPAIQMSRPKEPCFFVEREQLKRMWPVQAHNKVSYELSAYLAMFDDQSARYHGEASVYYSQYPHIDGVARRIYDFNPEARIVYLVRDPVTRTIRHYWQRAKELFEPLPLDEAVVEGSIYVDASDYKLQVDQYLNYFDRSSICVVSSEDLRVSRRETLGAILGWLDLPPFEFAESDLTDRHVSPSTSRRARFALARSIRDSATWASVRPLVPKLVRSALARAGTATFERASVDDTAVRKWLADYFRPRVAEFEIFCGRKFPGWLRSKPVNY</sequence>
<dbReference type="EMBL" id="NWTC01000001">
    <property type="protein sequence ID" value="PDT50408.1"/>
    <property type="molecule type" value="Genomic_DNA"/>
</dbReference>
<dbReference type="RefSeq" id="WP_051000139.1">
    <property type="nucleotide sequence ID" value="NZ_NWTC01000001.1"/>
</dbReference>
<dbReference type="PANTHER" id="PTHR10605:SF56">
    <property type="entry name" value="BIFUNCTIONAL HEPARAN SULFATE N-DEACETYLASE_N-SULFOTRANSFERASE"/>
    <property type="match status" value="1"/>
</dbReference>
<comment type="caution">
    <text evidence="2">The sequence shown here is derived from an EMBL/GenBank/DDBJ whole genome shotgun (WGS) entry which is preliminary data.</text>
</comment>
<dbReference type="Pfam" id="PF13469">
    <property type="entry name" value="Sulfotransfer_3"/>
    <property type="match status" value="1"/>
</dbReference>
<dbReference type="Gene3D" id="3.40.50.300">
    <property type="entry name" value="P-loop containing nucleotide triphosphate hydrolases"/>
    <property type="match status" value="1"/>
</dbReference>
<keyword evidence="1 2" id="KW-0808">Transferase</keyword>
<reference evidence="2 3" key="1">
    <citation type="submission" date="2017-09" db="EMBL/GenBank/DDBJ databases">
        <title>Comparative genomics of rhizobia isolated from Phaseolus vulgaris in China.</title>
        <authorList>
            <person name="Tong W."/>
        </authorList>
    </citation>
    <scope>NUCLEOTIDE SEQUENCE [LARGE SCALE GENOMIC DNA]</scope>
    <source>
        <strain evidence="2 3">PCH1</strain>
    </source>
</reference>
<dbReference type="PANTHER" id="PTHR10605">
    <property type="entry name" value="HEPARAN SULFATE SULFOTRANSFERASE"/>
    <property type="match status" value="1"/>
</dbReference>
<dbReference type="InterPro" id="IPR027417">
    <property type="entry name" value="P-loop_NTPase"/>
</dbReference>
<gene>
    <name evidence="2" type="ORF">CO661_01855</name>
</gene>
<dbReference type="SUPFAM" id="SSF52540">
    <property type="entry name" value="P-loop containing nucleoside triphosphate hydrolases"/>
    <property type="match status" value="1"/>
</dbReference>
<evidence type="ECO:0000256" key="1">
    <source>
        <dbReference type="ARBA" id="ARBA00022679"/>
    </source>
</evidence>
<proteinExistence type="predicted"/>
<dbReference type="InterPro" id="IPR037359">
    <property type="entry name" value="NST/OST"/>
</dbReference>